<dbReference type="KEGG" id="reu:Reut_B5404"/>
<dbReference type="HOGENOM" id="CLU_021241_3_0_4"/>
<evidence type="ECO:0000256" key="1">
    <source>
        <dbReference type="SAM" id="MobiDB-lite"/>
    </source>
</evidence>
<keyword evidence="2" id="KW-0732">Signal</keyword>
<feature type="region of interest" description="Disordered" evidence="1">
    <location>
        <begin position="36"/>
        <end position="63"/>
    </location>
</feature>
<keyword evidence="4" id="KW-0812">Transmembrane</keyword>
<dbReference type="AlphaFoldDB" id="Q46Q35"/>
<dbReference type="PROSITE" id="PS51257">
    <property type="entry name" value="PROKAR_LIPOPROTEIN"/>
    <property type="match status" value="1"/>
</dbReference>
<gene>
    <name evidence="4" type="ordered locus">Reut_B5404</name>
</gene>
<proteinExistence type="predicted"/>
<dbReference type="EMBL" id="CP000091">
    <property type="protein sequence ID" value="AAZ64749.1"/>
    <property type="molecule type" value="Genomic_DNA"/>
</dbReference>
<protein>
    <submittedName>
        <fullName evidence="4">Putative hemagglutinin-related transmembrane protein</fullName>
    </submittedName>
</protein>
<reference evidence="4" key="1">
    <citation type="submission" date="2005-08" db="EMBL/GenBank/DDBJ databases">
        <title>Complete sequence of chromosome 2 of Ralstonia eutropha JMP134.</title>
        <authorList>
            <person name="Copeland A."/>
            <person name="Lucas S."/>
            <person name="Lapidus A."/>
            <person name="Barry K."/>
            <person name="Detter J.C."/>
            <person name="Glavina T."/>
            <person name="Hammon N."/>
            <person name="Israni S."/>
            <person name="Pitluck S."/>
            <person name="Goltsman E."/>
            <person name="Martinez M."/>
            <person name="Schmutz J."/>
            <person name="Larimer F."/>
            <person name="Land M."/>
            <person name="Lykidis A."/>
            <person name="Richardson P."/>
        </authorList>
    </citation>
    <scope>NUCLEOTIDE SEQUENCE [LARGE SCALE GENOMIC DNA]</scope>
    <source>
        <strain evidence="4">JMP134</strain>
    </source>
</reference>
<feature type="chain" id="PRO_5004232503" evidence="2">
    <location>
        <begin position="32"/>
        <end position="384"/>
    </location>
</feature>
<dbReference type="InterPro" id="IPR031929">
    <property type="entry name" value="CLP_mid"/>
</dbReference>
<feature type="region of interest" description="Disordered" evidence="1">
    <location>
        <begin position="362"/>
        <end position="384"/>
    </location>
</feature>
<evidence type="ECO:0000313" key="4">
    <source>
        <dbReference type="EMBL" id="AAZ64749.1"/>
    </source>
</evidence>
<feature type="domain" description="Bacterial collagen-like protein middle" evidence="3">
    <location>
        <begin position="92"/>
        <end position="288"/>
    </location>
</feature>
<feature type="compositionally biased region" description="Low complexity" evidence="1">
    <location>
        <begin position="53"/>
        <end position="63"/>
    </location>
</feature>
<dbReference type="Pfam" id="PF15984">
    <property type="entry name" value="Collagen_mid"/>
    <property type="match status" value="1"/>
</dbReference>
<evidence type="ECO:0000259" key="3">
    <source>
        <dbReference type="Pfam" id="PF15984"/>
    </source>
</evidence>
<sequence>MNNNNRVQRPLASLAGICISALALLAGCASGGGGDSGLGPKGDGANPPPQQPPASASDSTPAAKVIESTGHTVMAAGNAVSDIGKQIQDAPIPLLPAQARYGAGGVVINAGETIGALGAAHDGLGKMGSVYNPVGVTVTSTGNVVQEAGDTVTSAGQLISGVGTDRLSPLEPVTAPVGGAVQKVGMAVSYGGVKLGEALSAGPVAQLTEASSKAIVPLTTSLTDATQTAGGATGMGMPVDSLLFKVGHNVAAGAGLFANTPAPAVSGLGGAVAETGKTMAVAGGLVHGAPSGGGNPLGGLVNTLPLVGLGGKPGSSGGNECAPNLLTGLPLVAALSGTSPQHGSNSAGLLAPLLGPVTGLASAGTKYTTGEDGKGAPPARGLPR</sequence>
<dbReference type="eggNOG" id="ENOG5033RVS">
    <property type="taxonomic scope" value="Bacteria"/>
</dbReference>
<feature type="signal peptide" evidence="2">
    <location>
        <begin position="1"/>
        <end position="31"/>
    </location>
</feature>
<evidence type="ECO:0000256" key="2">
    <source>
        <dbReference type="SAM" id="SignalP"/>
    </source>
</evidence>
<accession>Q46Q35</accession>
<dbReference type="OrthoDB" id="8926277at2"/>
<keyword evidence="4" id="KW-0472">Membrane</keyword>
<organism evidence="4">
    <name type="scientific">Cupriavidus pinatubonensis (strain JMP 134 / LMG 1197)</name>
    <name type="common">Cupriavidus necator (strain JMP 134)</name>
    <dbReference type="NCBI Taxonomy" id="264198"/>
    <lineage>
        <taxon>Bacteria</taxon>
        <taxon>Pseudomonadati</taxon>
        <taxon>Pseudomonadota</taxon>
        <taxon>Betaproteobacteria</taxon>
        <taxon>Burkholderiales</taxon>
        <taxon>Burkholderiaceae</taxon>
        <taxon>Cupriavidus</taxon>
    </lineage>
</organism>
<name>Q46Q35_CUPPJ</name>